<comment type="subunit">
    <text evidence="2">Homodimer.</text>
</comment>
<sequence length="303" mass="33624">MVKEVFDCAILGAGPAGLGASLILGRSRRNIALFDDGTNRNRVTQESHGFITRDGIKPAEFKNIALEELKKYPSVHFFRETVEQVTKTSDQTFKITTSTGGEYLTEKIILATGIQEEYPCVPDIKTYYGKSLFSCPYCDGWELRDQPLITIAENEATIYHIAKLVHNWSKDLLVATNGHEISQHIQSELERKGLTVVTEHIKKLIGKNGCLQKVVFASGLEIERKGGFIAPSFYRPNQFAEHLGCEIKENGQIVTDDMNRTSQKNIYVAGEVQKSAPSSLMIAAAEGYMAGGIVNADITDERF</sequence>
<dbReference type="RefSeq" id="WP_116556056.1">
    <property type="nucleotide sequence ID" value="NZ_QCZG01000052.1"/>
</dbReference>
<evidence type="ECO:0000256" key="3">
    <source>
        <dbReference type="ARBA" id="ARBA00022630"/>
    </source>
</evidence>
<evidence type="ECO:0000256" key="4">
    <source>
        <dbReference type="ARBA" id="ARBA00023002"/>
    </source>
</evidence>
<dbReference type="PRINTS" id="PR00368">
    <property type="entry name" value="FADPNR"/>
</dbReference>
<dbReference type="OrthoDB" id="9806179at2"/>
<comment type="cofactor">
    <cofactor evidence="1">
        <name>FAD</name>
        <dbReference type="ChEBI" id="CHEBI:57692"/>
    </cofactor>
</comment>
<comment type="caution">
    <text evidence="6">The sequence shown here is derived from an EMBL/GenBank/DDBJ whole genome shotgun (WGS) entry which is preliminary data.</text>
</comment>
<reference evidence="6 7" key="1">
    <citation type="submission" date="2018-04" db="EMBL/GenBank/DDBJ databases">
        <title>Camelliibacillus theae gen. nov., sp. nov., isolated from Pu'er tea.</title>
        <authorList>
            <person name="Niu L."/>
        </authorList>
    </citation>
    <scope>NUCLEOTIDE SEQUENCE [LARGE SCALE GENOMIC DNA]</scope>
    <source>
        <strain evidence="6 7">T8</strain>
    </source>
</reference>
<evidence type="ECO:0000259" key="5">
    <source>
        <dbReference type="Pfam" id="PF07992"/>
    </source>
</evidence>
<dbReference type="PANTHER" id="PTHR48105">
    <property type="entry name" value="THIOREDOXIN REDUCTASE 1-RELATED-RELATED"/>
    <property type="match status" value="1"/>
</dbReference>
<keyword evidence="4" id="KW-0560">Oxidoreductase</keyword>
<protein>
    <submittedName>
        <fullName evidence="6">NAD(P)/FAD-dependent oxidoreductase</fullName>
    </submittedName>
</protein>
<dbReference type="PRINTS" id="PR00469">
    <property type="entry name" value="PNDRDTASEII"/>
</dbReference>
<dbReference type="SUPFAM" id="SSF51905">
    <property type="entry name" value="FAD/NAD(P)-binding domain"/>
    <property type="match status" value="1"/>
</dbReference>
<dbReference type="InterPro" id="IPR050097">
    <property type="entry name" value="Ferredoxin-NADP_redctase_2"/>
</dbReference>
<dbReference type="Gene3D" id="3.50.50.60">
    <property type="entry name" value="FAD/NAD(P)-binding domain"/>
    <property type="match status" value="2"/>
</dbReference>
<proteinExistence type="predicted"/>
<keyword evidence="7" id="KW-1185">Reference proteome</keyword>
<dbReference type="Pfam" id="PF07992">
    <property type="entry name" value="Pyr_redox_2"/>
    <property type="match status" value="1"/>
</dbReference>
<dbReference type="EMBL" id="QCZG01000052">
    <property type="protein sequence ID" value="PWA07145.1"/>
    <property type="molecule type" value="Genomic_DNA"/>
</dbReference>
<dbReference type="GO" id="GO:0016491">
    <property type="term" value="F:oxidoreductase activity"/>
    <property type="evidence" value="ECO:0007669"/>
    <property type="project" value="UniProtKB-KW"/>
</dbReference>
<dbReference type="Proteomes" id="UP000245998">
    <property type="component" value="Unassembled WGS sequence"/>
</dbReference>
<gene>
    <name evidence="6" type="ORF">DCC39_16800</name>
</gene>
<organism evidence="6 7">
    <name type="scientific">Pueribacillus theae</name>
    <dbReference type="NCBI Taxonomy" id="2171751"/>
    <lineage>
        <taxon>Bacteria</taxon>
        <taxon>Bacillati</taxon>
        <taxon>Bacillota</taxon>
        <taxon>Bacilli</taxon>
        <taxon>Bacillales</taxon>
        <taxon>Bacillaceae</taxon>
        <taxon>Pueribacillus</taxon>
    </lineage>
</organism>
<evidence type="ECO:0000256" key="1">
    <source>
        <dbReference type="ARBA" id="ARBA00001974"/>
    </source>
</evidence>
<evidence type="ECO:0000256" key="2">
    <source>
        <dbReference type="ARBA" id="ARBA00011738"/>
    </source>
</evidence>
<evidence type="ECO:0000313" key="6">
    <source>
        <dbReference type="EMBL" id="PWA07145.1"/>
    </source>
</evidence>
<accession>A0A2U1JQ61</accession>
<feature type="domain" description="FAD/NAD(P)-binding" evidence="5">
    <location>
        <begin position="6"/>
        <end position="287"/>
    </location>
</feature>
<dbReference type="InterPro" id="IPR036188">
    <property type="entry name" value="FAD/NAD-bd_sf"/>
</dbReference>
<dbReference type="InterPro" id="IPR023753">
    <property type="entry name" value="FAD/NAD-binding_dom"/>
</dbReference>
<keyword evidence="3" id="KW-0285">Flavoprotein</keyword>
<dbReference type="AlphaFoldDB" id="A0A2U1JQ61"/>
<name>A0A2U1JQ61_9BACI</name>
<evidence type="ECO:0000313" key="7">
    <source>
        <dbReference type="Proteomes" id="UP000245998"/>
    </source>
</evidence>